<keyword evidence="7" id="KW-0238">DNA-binding</keyword>
<evidence type="ECO:0000259" key="11">
    <source>
        <dbReference type="PROSITE" id="PS51199"/>
    </source>
</evidence>
<dbReference type="InterPro" id="IPR027417">
    <property type="entry name" value="P-loop_NTPase"/>
</dbReference>
<dbReference type="InterPro" id="IPR036185">
    <property type="entry name" value="DNA_heli_DnaB-like_N_sf"/>
</dbReference>
<dbReference type="PROSITE" id="PS51199">
    <property type="entry name" value="SF4_HELICASE"/>
    <property type="match status" value="1"/>
</dbReference>
<evidence type="ECO:0000256" key="8">
    <source>
        <dbReference type="ARBA" id="ARBA00023235"/>
    </source>
</evidence>
<evidence type="ECO:0000256" key="2">
    <source>
        <dbReference type="ARBA" id="ARBA00022705"/>
    </source>
</evidence>
<protein>
    <recommendedName>
        <fullName evidence="9">DNA 5'-3' helicase</fullName>
        <ecNumber evidence="9">5.6.2.3</ecNumber>
    </recommendedName>
</protein>
<dbReference type="PANTHER" id="PTHR30153:SF2">
    <property type="entry name" value="REPLICATIVE DNA HELICASE"/>
    <property type="match status" value="1"/>
</dbReference>
<comment type="caution">
    <text evidence="12">The sequence shown here is derived from an EMBL/GenBank/DDBJ whole genome shotgun (WGS) entry which is preliminary data.</text>
</comment>
<dbReference type="Pfam" id="PF00772">
    <property type="entry name" value="DnaB"/>
    <property type="match status" value="1"/>
</dbReference>
<gene>
    <name evidence="12" type="ORF">DMH04_41410</name>
</gene>
<evidence type="ECO:0000256" key="7">
    <source>
        <dbReference type="ARBA" id="ARBA00023125"/>
    </source>
</evidence>
<dbReference type="PANTHER" id="PTHR30153">
    <property type="entry name" value="REPLICATIVE DNA HELICASE DNAB"/>
    <property type="match status" value="1"/>
</dbReference>
<organism evidence="12 13">
    <name type="scientific">Kibdelosporangium aridum</name>
    <dbReference type="NCBI Taxonomy" id="2030"/>
    <lineage>
        <taxon>Bacteria</taxon>
        <taxon>Bacillati</taxon>
        <taxon>Actinomycetota</taxon>
        <taxon>Actinomycetes</taxon>
        <taxon>Pseudonocardiales</taxon>
        <taxon>Pseudonocardiaceae</taxon>
        <taxon>Kibdelosporangium</taxon>
    </lineage>
</organism>
<dbReference type="InterPro" id="IPR007694">
    <property type="entry name" value="DNA_helicase_DnaB-like_C"/>
</dbReference>
<dbReference type="GO" id="GO:0016787">
    <property type="term" value="F:hydrolase activity"/>
    <property type="evidence" value="ECO:0007669"/>
    <property type="project" value="UniProtKB-KW"/>
</dbReference>
<dbReference type="EMBL" id="QHKI01000056">
    <property type="protein sequence ID" value="RSM73472.1"/>
    <property type="molecule type" value="Genomic_DNA"/>
</dbReference>
<dbReference type="Gene3D" id="3.40.50.300">
    <property type="entry name" value="P-loop containing nucleotide triphosphate hydrolases"/>
    <property type="match status" value="1"/>
</dbReference>
<keyword evidence="6" id="KW-0067">ATP-binding</keyword>
<keyword evidence="4" id="KW-0378">Hydrolase</keyword>
<dbReference type="RefSeq" id="WP_051793372.1">
    <property type="nucleotide sequence ID" value="NZ_QHKI01000056.1"/>
</dbReference>
<dbReference type="InterPro" id="IPR016136">
    <property type="entry name" value="DNA_helicase_N/primase_C"/>
</dbReference>
<dbReference type="GO" id="GO:0043139">
    <property type="term" value="F:5'-3' DNA helicase activity"/>
    <property type="evidence" value="ECO:0007669"/>
    <property type="project" value="UniProtKB-EC"/>
</dbReference>
<dbReference type="GO" id="GO:0005829">
    <property type="term" value="C:cytosol"/>
    <property type="evidence" value="ECO:0007669"/>
    <property type="project" value="TreeGrafter"/>
</dbReference>
<sequence>MIEIDIEPETDPLNPVLSERFLIGALGSIPGRLERELQTLPGEAFYNPHYGHVWAAAAALQERNIPIDPTTLARQLASTQQWNQGTETAINSVMLAPRNPGPLDWHVGIVREYHGRRQLVKFAVKARQIAMQGDLDTSASDLLGVIHTELEKLEQRYDHGDEGPKSWSRLVTEWDAMIATGGRLHPAFVTPWPNFNEALGGGLRAGRFYVWAGRPGQGKSTAAFNLAGHFGAHGVPSLFVSAEMTDLDVASRVISRSAGISMDSISRYSLDQVTKNRLKAWREQCPDLALWVESRPTALPAIKTLARRFKRRHGLAVLFVDYLQLVRSGGTKWGNREQEVAHISRELKALALELDIAVVAPVQLNRASTGRADGKPMLSDLRESGQIEQDADVVVLLHHPEEEYKDEKTGKTYRDRTGEVTFIIAKNRHGACIDIPLNWNPGFATIDPYRPPGVWNAS</sequence>
<evidence type="ECO:0000313" key="12">
    <source>
        <dbReference type="EMBL" id="RSM73472.1"/>
    </source>
</evidence>
<evidence type="ECO:0000256" key="5">
    <source>
        <dbReference type="ARBA" id="ARBA00022806"/>
    </source>
</evidence>
<dbReference type="Proteomes" id="UP000287547">
    <property type="component" value="Unassembled WGS sequence"/>
</dbReference>
<dbReference type="Pfam" id="PF03796">
    <property type="entry name" value="DnaB_C"/>
    <property type="match status" value="1"/>
</dbReference>
<dbReference type="AlphaFoldDB" id="A0A428YV16"/>
<keyword evidence="3" id="KW-0547">Nucleotide-binding</keyword>
<comment type="similarity">
    <text evidence="1">Belongs to the helicase family. DnaB subfamily.</text>
</comment>
<feature type="domain" description="SF4 helicase" evidence="11">
    <location>
        <begin position="181"/>
        <end position="453"/>
    </location>
</feature>
<evidence type="ECO:0000313" key="13">
    <source>
        <dbReference type="Proteomes" id="UP000287547"/>
    </source>
</evidence>
<keyword evidence="2" id="KW-0235">DNA replication</keyword>
<dbReference type="OrthoDB" id="9773982at2"/>
<dbReference type="SUPFAM" id="SSF52540">
    <property type="entry name" value="P-loop containing nucleoside triphosphate hydrolases"/>
    <property type="match status" value="1"/>
</dbReference>
<evidence type="ECO:0000256" key="4">
    <source>
        <dbReference type="ARBA" id="ARBA00022801"/>
    </source>
</evidence>
<accession>A0A428YV16</accession>
<proteinExistence type="inferred from homology"/>
<dbReference type="SUPFAM" id="SSF48024">
    <property type="entry name" value="N-terminal domain of DnaB helicase"/>
    <property type="match status" value="1"/>
</dbReference>
<dbReference type="Gene3D" id="1.10.860.10">
    <property type="entry name" value="DNAb Helicase, Chain A"/>
    <property type="match status" value="1"/>
</dbReference>
<evidence type="ECO:0000256" key="6">
    <source>
        <dbReference type="ARBA" id="ARBA00022840"/>
    </source>
</evidence>
<comment type="catalytic activity">
    <reaction evidence="10">
        <text>ATP + H2O = ADP + phosphate + H(+)</text>
        <dbReference type="Rhea" id="RHEA:13065"/>
        <dbReference type="ChEBI" id="CHEBI:15377"/>
        <dbReference type="ChEBI" id="CHEBI:15378"/>
        <dbReference type="ChEBI" id="CHEBI:30616"/>
        <dbReference type="ChEBI" id="CHEBI:43474"/>
        <dbReference type="ChEBI" id="CHEBI:456216"/>
        <dbReference type="EC" id="5.6.2.3"/>
    </reaction>
</comment>
<name>A0A428YV16_KIBAR</name>
<evidence type="ECO:0000256" key="3">
    <source>
        <dbReference type="ARBA" id="ARBA00022741"/>
    </source>
</evidence>
<evidence type="ECO:0000256" key="1">
    <source>
        <dbReference type="ARBA" id="ARBA00008428"/>
    </source>
</evidence>
<keyword evidence="5" id="KW-0347">Helicase</keyword>
<dbReference type="InterPro" id="IPR007693">
    <property type="entry name" value="DNA_helicase_DnaB-like_N"/>
</dbReference>
<reference evidence="12 13" key="1">
    <citation type="submission" date="2018-05" db="EMBL/GenBank/DDBJ databases">
        <title>Evolution of GPA BGCs.</title>
        <authorList>
            <person name="Waglechner N."/>
            <person name="Wright G.D."/>
        </authorList>
    </citation>
    <scope>NUCLEOTIDE SEQUENCE [LARGE SCALE GENOMIC DNA]</scope>
    <source>
        <strain evidence="12 13">A82846</strain>
    </source>
</reference>
<dbReference type="GO" id="GO:0006260">
    <property type="term" value="P:DNA replication"/>
    <property type="evidence" value="ECO:0007669"/>
    <property type="project" value="UniProtKB-KW"/>
</dbReference>
<dbReference type="EC" id="5.6.2.3" evidence="9"/>
<keyword evidence="8" id="KW-0413">Isomerase</keyword>
<evidence type="ECO:0000256" key="10">
    <source>
        <dbReference type="ARBA" id="ARBA00048954"/>
    </source>
</evidence>
<evidence type="ECO:0000256" key="9">
    <source>
        <dbReference type="ARBA" id="ARBA00044969"/>
    </source>
</evidence>
<dbReference type="GO" id="GO:0003677">
    <property type="term" value="F:DNA binding"/>
    <property type="evidence" value="ECO:0007669"/>
    <property type="project" value="UniProtKB-KW"/>
</dbReference>
<dbReference type="GO" id="GO:0005524">
    <property type="term" value="F:ATP binding"/>
    <property type="evidence" value="ECO:0007669"/>
    <property type="project" value="UniProtKB-KW"/>
</dbReference>